<evidence type="ECO:0000313" key="1">
    <source>
        <dbReference type="EMBL" id="JAP11896.1"/>
    </source>
</evidence>
<sequence length="74" mass="8738">MSRNSSRAATVVHDTLSTIYCRSICKYNRKVADRAKKVYVDKYVFSYSVVKRLSLYSRYTKRTYMTSPILRNKV</sequence>
<name>A0A0V0GV00_SOLCH</name>
<proteinExistence type="predicted"/>
<protein>
    <submittedName>
        <fullName evidence="1">Putative ovule protein</fullName>
    </submittedName>
</protein>
<dbReference type="AlphaFoldDB" id="A0A0V0GV00"/>
<reference evidence="1" key="1">
    <citation type="submission" date="2015-12" db="EMBL/GenBank/DDBJ databases">
        <title>Gene expression during late stages of embryo sac development: a critical building block for successful pollen-pistil interactions.</title>
        <authorList>
            <person name="Liu Y."/>
            <person name="Joly V."/>
            <person name="Sabar M."/>
            <person name="Matton D.P."/>
        </authorList>
    </citation>
    <scope>NUCLEOTIDE SEQUENCE</scope>
</reference>
<dbReference type="EMBL" id="GEDG01030492">
    <property type="protein sequence ID" value="JAP11896.1"/>
    <property type="molecule type" value="Transcribed_RNA"/>
</dbReference>
<organism evidence="1">
    <name type="scientific">Solanum chacoense</name>
    <name type="common">Chaco potato</name>
    <dbReference type="NCBI Taxonomy" id="4108"/>
    <lineage>
        <taxon>Eukaryota</taxon>
        <taxon>Viridiplantae</taxon>
        <taxon>Streptophyta</taxon>
        <taxon>Embryophyta</taxon>
        <taxon>Tracheophyta</taxon>
        <taxon>Spermatophyta</taxon>
        <taxon>Magnoliopsida</taxon>
        <taxon>eudicotyledons</taxon>
        <taxon>Gunneridae</taxon>
        <taxon>Pentapetalae</taxon>
        <taxon>asterids</taxon>
        <taxon>lamiids</taxon>
        <taxon>Solanales</taxon>
        <taxon>Solanaceae</taxon>
        <taxon>Solanoideae</taxon>
        <taxon>Solaneae</taxon>
        <taxon>Solanum</taxon>
    </lineage>
</organism>
<accession>A0A0V0GV00</accession>